<dbReference type="EMBL" id="JACCFS010000001">
    <property type="protein sequence ID" value="NYJ37772.1"/>
    <property type="molecule type" value="Genomic_DNA"/>
</dbReference>
<feature type="transmembrane region" description="Helical" evidence="1">
    <location>
        <begin position="108"/>
        <end position="128"/>
    </location>
</feature>
<keyword evidence="1" id="KW-0812">Transmembrane</keyword>
<accession>A0A7Z0JD83</accession>
<dbReference type="Proteomes" id="UP000572051">
    <property type="component" value="Unassembled WGS sequence"/>
</dbReference>
<name>A0A7Z0JD83_9ACTN</name>
<reference evidence="2 3" key="1">
    <citation type="submission" date="2020-07" db="EMBL/GenBank/DDBJ databases">
        <title>Sequencing the genomes of 1000 actinobacteria strains.</title>
        <authorList>
            <person name="Klenk H.-P."/>
        </authorList>
    </citation>
    <scope>NUCLEOTIDE SEQUENCE [LARGE SCALE GENOMIC DNA]</scope>
    <source>
        <strain evidence="2 3">DSM 44442</strain>
    </source>
</reference>
<dbReference type="RefSeq" id="WP_179828790.1">
    <property type="nucleotide sequence ID" value="NZ_JACCFS010000001.1"/>
</dbReference>
<evidence type="ECO:0008006" key="4">
    <source>
        <dbReference type="Google" id="ProtNLM"/>
    </source>
</evidence>
<evidence type="ECO:0000313" key="3">
    <source>
        <dbReference type="Proteomes" id="UP000572051"/>
    </source>
</evidence>
<gene>
    <name evidence="2" type="ORF">HNR10_005653</name>
</gene>
<feature type="transmembrane region" description="Helical" evidence="1">
    <location>
        <begin position="38"/>
        <end position="64"/>
    </location>
</feature>
<keyword evidence="1" id="KW-1133">Transmembrane helix</keyword>
<protein>
    <recommendedName>
        <fullName evidence="4">CPBP family intramembrane metalloprotease</fullName>
    </recommendedName>
</protein>
<evidence type="ECO:0000256" key="1">
    <source>
        <dbReference type="SAM" id="Phobius"/>
    </source>
</evidence>
<feature type="transmembrane region" description="Helical" evidence="1">
    <location>
        <begin position="76"/>
        <end position="96"/>
    </location>
</feature>
<feature type="transmembrane region" description="Helical" evidence="1">
    <location>
        <begin position="12"/>
        <end position="32"/>
    </location>
</feature>
<comment type="caution">
    <text evidence="2">The sequence shown here is derived from an EMBL/GenBank/DDBJ whole genome shotgun (WGS) entry which is preliminary data.</text>
</comment>
<proteinExistence type="predicted"/>
<keyword evidence="3" id="KW-1185">Reference proteome</keyword>
<dbReference type="AlphaFoldDB" id="A0A7Z0JD83"/>
<organism evidence="2 3">
    <name type="scientific">Nocardiopsis aegyptia</name>
    <dbReference type="NCBI Taxonomy" id="220378"/>
    <lineage>
        <taxon>Bacteria</taxon>
        <taxon>Bacillati</taxon>
        <taxon>Actinomycetota</taxon>
        <taxon>Actinomycetes</taxon>
        <taxon>Streptosporangiales</taxon>
        <taxon>Nocardiopsidaceae</taxon>
        <taxon>Nocardiopsis</taxon>
    </lineage>
</organism>
<evidence type="ECO:0000313" key="2">
    <source>
        <dbReference type="EMBL" id="NYJ37772.1"/>
    </source>
</evidence>
<sequence>MTPTLLGRIQSRLFLLLTVGLVWTLALTPLLPRGFAPLGVAYTVTLTALGAVAVLGTLLWEPLYHLLQQFRWEKDWPAVIILLQGAPEGVLAYLALRHGLELPVRPGAFAVHFSTTWLLVFVFLHGPLRVPFLRWRFRGGRLI</sequence>
<keyword evidence="1" id="KW-0472">Membrane</keyword>